<feature type="non-terminal residue" evidence="2">
    <location>
        <position position="1"/>
    </location>
</feature>
<dbReference type="Proteomes" id="UP000591131">
    <property type="component" value="Unassembled WGS sequence"/>
</dbReference>
<feature type="region of interest" description="Disordered" evidence="1">
    <location>
        <begin position="31"/>
        <end position="77"/>
    </location>
</feature>
<comment type="caution">
    <text evidence="2">The sequence shown here is derived from an EMBL/GenBank/DDBJ whole genome shotgun (WGS) entry which is preliminary data.</text>
</comment>
<accession>A0A7J6KJR6</accession>
<reference evidence="2 3" key="1">
    <citation type="submission" date="2020-04" db="EMBL/GenBank/DDBJ databases">
        <title>Perkinsus chesapeaki whole genome sequence.</title>
        <authorList>
            <person name="Bogema D.R."/>
        </authorList>
    </citation>
    <scope>NUCLEOTIDE SEQUENCE [LARGE SCALE GENOMIC DNA]</scope>
    <source>
        <strain evidence="2">ATCC PRA-425</strain>
    </source>
</reference>
<keyword evidence="3" id="KW-1185">Reference proteome</keyword>
<evidence type="ECO:0000313" key="3">
    <source>
        <dbReference type="Proteomes" id="UP000591131"/>
    </source>
</evidence>
<dbReference type="OrthoDB" id="485244at2759"/>
<organism evidence="2 3">
    <name type="scientific">Perkinsus chesapeaki</name>
    <name type="common">Clam parasite</name>
    <name type="synonym">Perkinsus andrewsi</name>
    <dbReference type="NCBI Taxonomy" id="330153"/>
    <lineage>
        <taxon>Eukaryota</taxon>
        <taxon>Sar</taxon>
        <taxon>Alveolata</taxon>
        <taxon>Perkinsozoa</taxon>
        <taxon>Perkinsea</taxon>
        <taxon>Perkinsida</taxon>
        <taxon>Perkinsidae</taxon>
        <taxon>Perkinsus</taxon>
    </lineage>
</organism>
<evidence type="ECO:0000256" key="1">
    <source>
        <dbReference type="SAM" id="MobiDB-lite"/>
    </source>
</evidence>
<proteinExistence type="predicted"/>
<feature type="compositionally biased region" description="Acidic residues" evidence="1">
    <location>
        <begin position="49"/>
        <end position="62"/>
    </location>
</feature>
<feature type="compositionally biased region" description="Low complexity" evidence="1">
    <location>
        <begin position="35"/>
        <end position="48"/>
    </location>
</feature>
<dbReference type="AlphaFoldDB" id="A0A7J6KJR6"/>
<sequence>NALPETRRTAEQVSVRLRRIRQLPTFNAKVEILRRGGQQQQPGGLPEEGIGDDDGDVEAGDDEQAHGDVDPEEPEAAALDPEQRALDAVAQILQQERPQQGVRTGGANAAQMLERRHADQRLCEEFREEYRIWKMDVDRPPLRGERKHYGTELISRSSVLLPELQRVIDEPDCSVTTLNAALYSAAKVLLKEANPT</sequence>
<dbReference type="EMBL" id="JAAPAO010002787">
    <property type="protein sequence ID" value="KAF4647200.1"/>
    <property type="molecule type" value="Genomic_DNA"/>
</dbReference>
<evidence type="ECO:0000313" key="2">
    <source>
        <dbReference type="EMBL" id="KAF4647200.1"/>
    </source>
</evidence>
<feature type="non-terminal residue" evidence="2">
    <location>
        <position position="196"/>
    </location>
</feature>
<name>A0A7J6KJR6_PERCH</name>
<gene>
    <name evidence="2" type="ORF">FOL47_004927</name>
</gene>
<protein>
    <submittedName>
        <fullName evidence="2">Uncharacterized protein</fullName>
    </submittedName>
</protein>